<sequence>MSAIKRSLINVAKKVQDGDMGAIVRARSLLKMTLHNTLSGDVADGEDKLTAVVELLVEQSSDDSERELLAALCGEAKGTEWNRLAREVLYGIVKYLDDVEVVILRCDEVLAQSDSNQTGGSRVLKRAAGIARERFCAVLPAGLARLSRGESLKISDVVPDARDCVTEPIATFAIYTLLVRGAYE</sequence>
<protein>
    <submittedName>
        <fullName evidence="1">p20</fullName>
    </submittedName>
</protein>
<evidence type="ECO:0000313" key="1">
    <source>
        <dbReference type="EMBL" id="AGS48187.1"/>
    </source>
</evidence>
<dbReference type="Proteomes" id="UP000201347">
    <property type="component" value="Segment"/>
</dbReference>
<name>S5TK45_9CLOS</name>
<dbReference type="EMBL" id="KC904540">
    <property type="protein sequence ID" value="AGS48187.1"/>
    <property type="molecule type" value="Genomic_RNA"/>
</dbReference>
<keyword evidence="2" id="KW-1185">Reference proteome</keyword>
<evidence type="ECO:0000313" key="2">
    <source>
        <dbReference type="Proteomes" id="UP000201347"/>
    </source>
</evidence>
<organism evidence="1 2">
    <name type="scientific">Blackberry vein banding-associated virus</name>
    <dbReference type="NCBI Taxonomy" id="1381464"/>
    <lineage>
        <taxon>Viruses</taxon>
        <taxon>Riboviria</taxon>
        <taxon>Orthornavirae</taxon>
        <taxon>Kitrinoviricota</taxon>
        <taxon>Alsuviricetes</taxon>
        <taxon>Martellivirales</taxon>
        <taxon>Closteroviridae</taxon>
        <taxon>Ampelovirus</taxon>
        <taxon>Ampelovirus venarubi</taxon>
    </lineage>
</organism>
<reference evidence="1 2" key="1">
    <citation type="journal article" date="2013" name="Virus Res.">
        <title>Molecular characterization and population structure of blackberry vein banding associated virus, new ampelovirus associated with yellow vein disease.</title>
        <authorList>
            <person name="Thekke-Veetil T."/>
            <person name="Aboughanem-Sabanadzovic N."/>
            <person name="Keller K.E."/>
            <person name="Martin R.R."/>
            <person name="Sabanadzovic S."/>
            <person name="Tzanetakis I.E."/>
        </authorList>
    </citation>
    <scope>NUCLEOTIDE SEQUENCE [LARGE SCALE GENOMIC DNA]</scope>
    <source>
        <strain evidence="1">Mississippi1</strain>
    </source>
</reference>
<dbReference type="KEGG" id="vg:16547968"/>
<dbReference type="GeneID" id="16547968"/>
<dbReference type="RefSeq" id="YP_008411019.1">
    <property type="nucleotide sequence ID" value="NC_022072.1"/>
</dbReference>
<accession>S5TK45</accession>
<proteinExistence type="predicted"/>